<dbReference type="GO" id="GO:1902903">
    <property type="term" value="P:regulation of supramolecular fiber organization"/>
    <property type="evidence" value="ECO:0007669"/>
    <property type="project" value="UniProtKB-ARBA"/>
</dbReference>
<reference evidence="15" key="2">
    <citation type="submission" date="2025-08" db="UniProtKB">
        <authorList>
            <consortium name="Ensembl"/>
        </authorList>
    </citation>
    <scope>IDENTIFICATION</scope>
</reference>
<dbReference type="GO" id="GO:0090307">
    <property type="term" value="P:mitotic spindle assembly"/>
    <property type="evidence" value="ECO:0007669"/>
    <property type="project" value="TreeGrafter"/>
</dbReference>
<gene>
    <name evidence="15" type="primary">clasp2</name>
</gene>
<name>A0A672HSZ3_SALFA</name>
<dbReference type="GO" id="GO:0045180">
    <property type="term" value="C:basal cortex"/>
    <property type="evidence" value="ECO:0007669"/>
    <property type="project" value="TreeGrafter"/>
</dbReference>
<feature type="compositionally biased region" description="Polar residues" evidence="13">
    <location>
        <begin position="623"/>
        <end position="636"/>
    </location>
</feature>
<dbReference type="Gene3D" id="1.25.10.10">
    <property type="entry name" value="Leucine-rich Repeat Variant"/>
    <property type="match status" value="4"/>
</dbReference>
<evidence type="ECO:0000256" key="9">
    <source>
        <dbReference type="ARBA" id="ARBA00023212"/>
    </source>
</evidence>
<feature type="compositionally biased region" description="Low complexity" evidence="13">
    <location>
        <begin position="271"/>
        <end position="280"/>
    </location>
</feature>
<dbReference type="InterPro" id="IPR034085">
    <property type="entry name" value="TOG"/>
</dbReference>
<evidence type="ECO:0000256" key="4">
    <source>
        <dbReference type="ARBA" id="ARBA00022454"/>
    </source>
</evidence>
<evidence type="ECO:0000256" key="7">
    <source>
        <dbReference type="ARBA" id="ARBA00022838"/>
    </source>
</evidence>
<evidence type="ECO:0000313" key="16">
    <source>
        <dbReference type="Proteomes" id="UP000472267"/>
    </source>
</evidence>
<dbReference type="InterPro" id="IPR048491">
    <property type="entry name" value="XMAP215_CLASP_TOG"/>
</dbReference>
<evidence type="ECO:0000256" key="1">
    <source>
        <dbReference type="ARBA" id="ARBA00004300"/>
    </source>
</evidence>
<dbReference type="GO" id="GO:0005881">
    <property type="term" value="C:cytoplasmic microtubule"/>
    <property type="evidence" value="ECO:0007669"/>
    <property type="project" value="TreeGrafter"/>
</dbReference>
<dbReference type="GO" id="GO:0005876">
    <property type="term" value="C:spindle microtubule"/>
    <property type="evidence" value="ECO:0007669"/>
    <property type="project" value="TreeGrafter"/>
</dbReference>
<keyword evidence="6" id="KW-0677">Repeat</keyword>
<dbReference type="FunFam" id="1.25.10.10:FF:000001">
    <property type="entry name" value="CLIP-associating protein 1 isoform 2"/>
    <property type="match status" value="1"/>
</dbReference>
<feature type="domain" description="TOG" evidence="14">
    <location>
        <begin position="8"/>
        <end position="233"/>
    </location>
</feature>
<dbReference type="GO" id="GO:0072686">
    <property type="term" value="C:mitotic spindle"/>
    <property type="evidence" value="ECO:0007669"/>
    <property type="project" value="TreeGrafter"/>
</dbReference>
<keyword evidence="5" id="KW-0963">Cytoplasm</keyword>
<feature type="region of interest" description="Disordered" evidence="13">
    <location>
        <begin position="533"/>
        <end position="580"/>
    </location>
</feature>
<evidence type="ECO:0000313" key="15">
    <source>
        <dbReference type="Ensembl" id="ENSSFAP00005032044.1"/>
    </source>
</evidence>
<feature type="domain" description="TOG" evidence="14">
    <location>
        <begin position="1203"/>
        <end position="1441"/>
    </location>
</feature>
<organism evidence="15 16">
    <name type="scientific">Salarias fasciatus</name>
    <name type="common">Jewelled blenny</name>
    <name type="synonym">Blennius fasciatus</name>
    <dbReference type="NCBI Taxonomy" id="181472"/>
    <lineage>
        <taxon>Eukaryota</taxon>
        <taxon>Metazoa</taxon>
        <taxon>Chordata</taxon>
        <taxon>Craniata</taxon>
        <taxon>Vertebrata</taxon>
        <taxon>Euteleostomi</taxon>
        <taxon>Actinopterygii</taxon>
        <taxon>Neopterygii</taxon>
        <taxon>Teleostei</taxon>
        <taxon>Neoteleostei</taxon>
        <taxon>Acanthomorphata</taxon>
        <taxon>Ovalentaria</taxon>
        <taxon>Blenniimorphae</taxon>
        <taxon>Blenniiformes</taxon>
        <taxon>Blennioidei</taxon>
        <taxon>Blenniidae</taxon>
        <taxon>Salariinae</taxon>
        <taxon>Salarias</taxon>
    </lineage>
</organism>
<feature type="region of interest" description="Disordered" evidence="13">
    <location>
        <begin position="596"/>
        <end position="755"/>
    </location>
</feature>
<evidence type="ECO:0000259" key="14">
    <source>
        <dbReference type="SMART" id="SM01349"/>
    </source>
</evidence>
<keyword evidence="11" id="KW-0137">Centromere</keyword>
<keyword evidence="16" id="KW-1185">Reference proteome</keyword>
<protein>
    <submittedName>
        <fullName evidence="15">Cytoplasmic linker associated protein 2</fullName>
    </submittedName>
</protein>
<feature type="compositionally biased region" description="Low complexity" evidence="13">
    <location>
        <begin position="647"/>
        <end position="660"/>
    </location>
</feature>
<feature type="region of interest" description="Disordered" evidence="13">
    <location>
        <begin position="1065"/>
        <end position="1112"/>
    </location>
</feature>
<dbReference type="FunFam" id="1.25.10.10:FF:000005">
    <property type="entry name" value="CLIP-associating protein 1 isoform 2"/>
    <property type="match status" value="1"/>
</dbReference>
<feature type="region of interest" description="Disordered" evidence="13">
    <location>
        <begin position="802"/>
        <end position="828"/>
    </location>
</feature>
<feature type="compositionally biased region" description="Polar residues" evidence="13">
    <location>
        <begin position="695"/>
        <end position="705"/>
    </location>
</feature>
<evidence type="ECO:0000256" key="10">
    <source>
        <dbReference type="ARBA" id="ARBA00023306"/>
    </source>
</evidence>
<dbReference type="Pfam" id="PF21040">
    <property type="entry name" value="CEP104-like_TOG"/>
    <property type="match status" value="1"/>
</dbReference>
<accession>A0A672HSZ3</accession>
<comment type="subcellular location">
    <subcellularLocation>
        <location evidence="3">Chromosome</location>
        <location evidence="3">Centromere</location>
        <location evidence="3">Kinetochore</location>
    </subcellularLocation>
    <subcellularLocation>
        <location evidence="1">Cytoplasm</location>
        <location evidence="1">Cytoskeleton</location>
        <location evidence="1">Microtubule organizing center</location>
        <location evidence="1">Centrosome</location>
    </subcellularLocation>
    <subcellularLocation>
        <location evidence="2">Golgi apparatus</location>
        <location evidence="2">trans-Golgi network</location>
    </subcellularLocation>
</comment>
<feature type="compositionally biased region" description="Basic and acidic residues" evidence="13">
    <location>
        <begin position="1182"/>
        <end position="1209"/>
    </location>
</feature>
<dbReference type="GO" id="GO:0005815">
    <property type="term" value="C:microtubule organizing center"/>
    <property type="evidence" value="ECO:0007669"/>
    <property type="project" value="TreeGrafter"/>
</dbReference>
<dbReference type="InterPro" id="IPR011989">
    <property type="entry name" value="ARM-like"/>
</dbReference>
<dbReference type="PANTHER" id="PTHR21567:SF30">
    <property type="entry name" value="CLIP-ASSOCIATING PROTEIN 2"/>
    <property type="match status" value="1"/>
</dbReference>
<evidence type="ECO:0000256" key="13">
    <source>
        <dbReference type="SAM" id="MobiDB-lite"/>
    </source>
</evidence>
<dbReference type="SMART" id="SM01349">
    <property type="entry name" value="TOG"/>
    <property type="match status" value="4"/>
</dbReference>
<sequence>MEDHDNMDYFYQQVLQKDVTRRLQVGQELVDYLNDPQRSSDVEQDKPRLDKTIDELTGWVNSSNFKVALLGMDICGAFVDRMGERFKGYLGTVLPALVDRLGDGKDQVRENSQALILRCMEQTASPMYVWERLLPGFKHKNFRSREGICLCLSATLSTFGSHPLSLSKIVPYLCSLTEDQNPQVREASVTTLVDVYRHVGERVRADLGKRGLPAARLQTIFSRFDEALNSGNMALSPSHDRSFEDDDSVDGSRSSSQAAFKVPKVPKKPADSSAARRPSATGGKLVSKDGAGAVDEEDFIRAFTDVPTVQIYSTRDLEDNLNKIREVCSDDKHDWDQRANAMKKIRSLLVAGAANYDCFYQHLRLLDGAFKLSAKDLRSQVVREACITVAHLSSVLGNKFDHGAEAIVPVLFNLIPNCAKVMATSGVSAIRIIIRHTHVPRLIPLITSNCTSNRCCYLLLQEWQTHSLERHTAVLVESIKKGIRDADSEARVEARKAYWGLRNHFPAEADALYNSLESSYQRTLQSCLKSSGSVASLPQSDRSSSSSQESLNRPLTSKWSAAPGRVPAGSKGGLSSAALQRSRSDVDVNAAALAKHRHVGQAGAAGRLTPGSYSSLGRVRTKQPLSTASSMSSQVDSRGRSRTKMVSQSQPGSRSGSPGRLLANTTLSTMSPGAHRVLATATGDGQRRSRIPRSQGCSRDSSPTRLSVARGSRIPRPSMSQGCSREASRESSRDTSPVRSFTPLGSGFGISPSSRLSSSVSAMRVLNTGSDVEEALADALLLGDMRSKKKPARRRYENYSMYSDDDANSDASSACSERSYSSRNGGAIPTYMRQTEDVAEVLNRCASANWSERKEGLLGLQALLKNQRTLSRVELKRLCEIFTRMFADPHSKVFSMFLETLVDFIQVHKDDLQDWLFVLLTQLLKKMGADLLGSVQAKVQRALDVTRESFPNELQFTILMRFTVDQTQTPNLKVKVAILKYIETLTLQMDAPDFVNSSETRLAVSRIITWTTEPKSSDVRKAAQSVLIALFQLNTPEFTMLLAALPKTFQDGATKLLQNHLKNTGNAAQAPMGSPLTRHTPRSPASWSSPVTSPTNTSQNTPSPSAFDYDTENMNSEDIYSSLKGVTEAIQNFSVRSQEDMNDPGGSGTDGRGSDVTDGGRMALDNKTSLLNTPLLSSGTRGAREHFSDSPFKHGRKDPSLDDSEHLADDSSLDQSELVAELLKELSNHNERTDERKAALCELLKLIRENTLQVWDEHFKTILLLLLETMADGEHVIRTLALRVLREILSKQPWRFKNYAELTIMKALEAHKDPHKEVVRAAEETAAMLALSISPEQCIKVLCPIIQSADYPTNLAAIKMQTKVVERIPGDSLISMLPEIVPGLIQGYDNSESSVRKACVFCLVAIHAVIGEDLKPHLSQLSSSKLKLLNLYIKRAQSGSSCSEPSEGL</sequence>
<feature type="region of interest" description="Disordered" evidence="13">
    <location>
        <begin position="232"/>
        <end position="289"/>
    </location>
</feature>
<dbReference type="Proteomes" id="UP000472267">
    <property type="component" value="Chromosome 22"/>
</dbReference>
<dbReference type="GO" id="GO:0031110">
    <property type="term" value="P:regulation of microtubule polymerization or depolymerization"/>
    <property type="evidence" value="ECO:0007669"/>
    <property type="project" value="UniProtKB-ARBA"/>
</dbReference>
<keyword evidence="8" id="KW-0333">Golgi apparatus</keyword>
<reference evidence="15" key="3">
    <citation type="submission" date="2025-09" db="UniProtKB">
        <authorList>
            <consortium name="Ensembl"/>
        </authorList>
    </citation>
    <scope>IDENTIFICATION</scope>
</reference>
<keyword evidence="4" id="KW-0158">Chromosome</keyword>
<evidence type="ECO:0000256" key="2">
    <source>
        <dbReference type="ARBA" id="ARBA00004601"/>
    </source>
</evidence>
<keyword evidence="9" id="KW-0206">Cytoskeleton</keyword>
<feature type="region of interest" description="Disordered" evidence="13">
    <location>
        <begin position="1136"/>
        <end position="1210"/>
    </location>
</feature>
<feature type="domain" description="TOG" evidence="14">
    <location>
        <begin position="830"/>
        <end position="1067"/>
    </location>
</feature>
<dbReference type="InterPro" id="IPR021133">
    <property type="entry name" value="HEAT_type_2"/>
</dbReference>
<evidence type="ECO:0000256" key="12">
    <source>
        <dbReference type="PROSITE-ProRule" id="PRU00103"/>
    </source>
</evidence>
<feature type="compositionally biased region" description="Low complexity" evidence="13">
    <location>
        <begin position="1086"/>
        <end position="1105"/>
    </location>
</feature>
<feature type="compositionally biased region" description="Polar residues" evidence="13">
    <location>
        <begin position="1166"/>
        <end position="1180"/>
    </location>
</feature>
<evidence type="ECO:0000256" key="6">
    <source>
        <dbReference type="ARBA" id="ARBA00022737"/>
    </source>
</evidence>
<evidence type="ECO:0000256" key="11">
    <source>
        <dbReference type="ARBA" id="ARBA00023328"/>
    </source>
</evidence>
<feature type="repeat" description="HEAT" evidence="12">
    <location>
        <begin position="169"/>
        <end position="207"/>
    </location>
</feature>
<dbReference type="InterPro" id="IPR057546">
    <property type="entry name" value="HEAT_GCN1"/>
</dbReference>
<dbReference type="Pfam" id="PF21041">
    <property type="entry name" value="XMAP215_CLASP_TOG"/>
    <property type="match status" value="1"/>
</dbReference>
<dbReference type="InParanoid" id="A0A672HSZ3"/>
<dbReference type="Pfam" id="PF23271">
    <property type="entry name" value="HEAT_GCN1"/>
    <property type="match status" value="1"/>
</dbReference>
<dbReference type="SUPFAM" id="SSF48371">
    <property type="entry name" value="ARM repeat"/>
    <property type="match status" value="1"/>
</dbReference>
<proteinExistence type="predicted"/>
<dbReference type="GO" id="GO:0040001">
    <property type="term" value="P:establishment of mitotic spindle localization"/>
    <property type="evidence" value="ECO:0007669"/>
    <property type="project" value="TreeGrafter"/>
</dbReference>
<dbReference type="PROSITE" id="PS50077">
    <property type="entry name" value="HEAT_REPEAT"/>
    <property type="match status" value="1"/>
</dbReference>
<dbReference type="GO" id="GO:0008017">
    <property type="term" value="F:microtubule binding"/>
    <property type="evidence" value="ECO:0007669"/>
    <property type="project" value="TreeGrafter"/>
</dbReference>
<reference evidence="15" key="1">
    <citation type="submission" date="2019-06" db="EMBL/GenBank/DDBJ databases">
        <authorList>
            <consortium name="Wellcome Sanger Institute Data Sharing"/>
        </authorList>
    </citation>
    <scope>NUCLEOTIDE SEQUENCE [LARGE SCALE GENOMIC DNA]</scope>
</reference>
<feature type="compositionally biased region" description="Low complexity" evidence="13">
    <location>
        <begin position="809"/>
        <end position="823"/>
    </location>
</feature>
<dbReference type="Pfam" id="PF12348">
    <property type="entry name" value="CLASP_N"/>
    <property type="match status" value="1"/>
</dbReference>
<dbReference type="OMA" id="VCSDDKH"/>
<dbReference type="InterPro" id="IPR024395">
    <property type="entry name" value="CLASP_N_dom"/>
</dbReference>
<dbReference type="FunCoup" id="A0A672HSZ3">
    <property type="interactions" value="1020"/>
</dbReference>
<dbReference type="GO" id="GO:0000776">
    <property type="term" value="C:kinetochore"/>
    <property type="evidence" value="ECO:0007669"/>
    <property type="project" value="TreeGrafter"/>
</dbReference>
<evidence type="ECO:0000256" key="3">
    <source>
        <dbReference type="ARBA" id="ARBA00004629"/>
    </source>
</evidence>
<evidence type="ECO:0000256" key="8">
    <source>
        <dbReference type="ARBA" id="ARBA00023034"/>
    </source>
</evidence>
<dbReference type="PANTHER" id="PTHR21567">
    <property type="entry name" value="CLASP"/>
    <property type="match status" value="1"/>
</dbReference>
<feature type="domain" description="TOG" evidence="14">
    <location>
        <begin position="316"/>
        <end position="537"/>
    </location>
</feature>
<dbReference type="Ensembl" id="ENSSFAT00005033188.1">
    <property type="protein sequence ID" value="ENSSFAP00005032044.1"/>
    <property type="gene ID" value="ENSSFAG00005015511.1"/>
</dbReference>
<keyword evidence="10" id="KW-0131">Cell cycle</keyword>
<evidence type="ECO:0000256" key="5">
    <source>
        <dbReference type="ARBA" id="ARBA00022490"/>
    </source>
</evidence>
<feature type="compositionally biased region" description="Low complexity" evidence="13">
    <location>
        <begin position="536"/>
        <end position="554"/>
    </location>
</feature>
<keyword evidence="7" id="KW-0995">Kinetochore</keyword>
<dbReference type="InterPro" id="IPR016024">
    <property type="entry name" value="ARM-type_fold"/>
</dbReference>